<evidence type="ECO:0000256" key="1">
    <source>
        <dbReference type="SAM" id="MobiDB-lite"/>
    </source>
</evidence>
<dbReference type="EMBL" id="MH727552">
    <property type="protein sequence ID" value="AYB69784.1"/>
    <property type="molecule type" value="Genomic_DNA"/>
</dbReference>
<name>A0A385UIJ4_9CAUD</name>
<proteinExistence type="predicted"/>
<protein>
    <submittedName>
        <fullName evidence="2">Uncharacterized protein</fullName>
    </submittedName>
</protein>
<keyword evidence="3" id="KW-1185">Reference proteome</keyword>
<sequence length="131" mass="14885">MTSTATERGTMPRAANRPEHYRPLSVEDFANLPFGHPHDFHEHAGDGLLIARIDPKHNRPVDDEDVLVRALGFSQGRLVRVTVRTSHLNRAPEPIDVKRPDLAKEIGSWYPDLLHTILRLPTIELIQELSF</sequence>
<dbReference type="GeneID" id="65116087"/>
<organism evidence="2 3">
    <name type="scientific">Gordonia phage KidneyBean</name>
    <dbReference type="NCBI Taxonomy" id="2301603"/>
    <lineage>
        <taxon>Viruses</taxon>
        <taxon>Duplodnaviria</taxon>
        <taxon>Heunggongvirae</taxon>
        <taxon>Uroviricota</taxon>
        <taxon>Caudoviricetes</taxon>
        <taxon>Zierdtviridae</taxon>
        <taxon>Emilbogenvirinae</taxon>
        <taxon>Foxborovirus</taxon>
        <taxon>Foxborovirus kidneybean</taxon>
    </lineage>
</organism>
<gene>
    <name evidence="2" type="primary">66</name>
    <name evidence="2" type="ORF">SEA_KIDNEYBEAN_66</name>
</gene>
<dbReference type="RefSeq" id="YP_010098414.1">
    <property type="nucleotide sequence ID" value="NC_055767.1"/>
</dbReference>
<evidence type="ECO:0000313" key="2">
    <source>
        <dbReference type="EMBL" id="AYB69784.1"/>
    </source>
</evidence>
<accession>A0A385UIJ4</accession>
<reference evidence="2 3" key="1">
    <citation type="submission" date="2018-08" db="EMBL/GenBank/DDBJ databases">
        <authorList>
            <person name="Ardery S.C."/>
            <person name="Daly K.B."/>
            <person name="Whitehead I.W."/>
            <person name="Huttelmaier S.A."/>
            <person name="Tobiason D.M."/>
            <person name="Delesalle V.A."/>
            <person name="Garlena R.A."/>
            <person name="Russell D.A."/>
            <person name="Pope W.H."/>
            <person name="Jacobs-Sera D."/>
            <person name="Hatfull G.F."/>
        </authorList>
    </citation>
    <scope>NUCLEOTIDE SEQUENCE [LARGE SCALE GENOMIC DNA]</scope>
</reference>
<dbReference type="Proteomes" id="UP000282667">
    <property type="component" value="Segment"/>
</dbReference>
<evidence type="ECO:0000313" key="3">
    <source>
        <dbReference type="Proteomes" id="UP000282667"/>
    </source>
</evidence>
<dbReference type="KEGG" id="vg:65116087"/>
<feature type="region of interest" description="Disordered" evidence="1">
    <location>
        <begin position="1"/>
        <end position="22"/>
    </location>
</feature>